<evidence type="ECO:0000313" key="3">
    <source>
        <dbReference type="Proteomes" id="UP000178724"/>
    </source>
</evidence>
<evidence type="ECO:0000313" key="2">
    <source>
        <dbReference type="EMBL" id="OGB90521.1"/>
    </source>
</evidence>
<sequence length="343" mass="38926">MRQFCVIISALLLAGVSLAGEINLLDPAWGWRSPNPGVKIEFSAAGLTVSGTLTSTGIVNRRPLNFSTRDFDLLAIKMKTSKEGMGELSWASDKTPFSFRNSYPFYLRRPGAYHTYYVNLAAYDRDRSKITLLLLFPFSGPGAAEIAELKLVKGSLYEKIFAGWQEFFGPNGREQDFFNFLVVRSPRLFGRTLNYYVNFFLALFLAVVVILRKRWDLSRVFLLTLLAAWAAVELNYLGENLAAVRRQARFLGKSLEEKRALVNPGDFYAFLKFADSQLPAGAAFDIRAAGLYNGRNANYYLYPKRFKAGAPYLLIYDVKPDQKTRRGYRPWQIFRPGAYILKS</sequence>
<organism evidence="2 3">
    <name type="scientific">candidate division WOR-1 bacterium RIFCSPHIGHO2_01_FULL_53_15</name>
    <dbReference type="NCBI Taxonomy" id="1802564"/>
    <lineage>
        <taxon>Bacteria</taxon>
        <taxon>Bacillati</taxon>
        <taxon>Saganbacteria</taxon>
    </lineage>
</organism>
<evidence type="ECO:0000256" key="1">
    <source>
        <dbReference type="SAM" id="Phobius"/>
    </source>
</evidence>
<name>A0A1F4Q3J4_UNCSA</name>
<feature type="transmembrane region" description="Helical" evidence="1">
    <location>
        <begin position="217"/>
        <end position="237"/>
    </location>
</feature>
<keyword evidence="1" id="KW-0812">Transmembrane</keyword>
<accession>A0A1F4Q3J4</accession>
<feature type="transmembrane region" description="Helical" evidence="1">
    <location>
        <begin position="43"/>
        <end position="59"/>
    </location>
</feature>
<comment type="caution">
    <text evidence="2">The sequence shown here is derived from an EMBL/GenBank/DDBJ whole genome shotgun (WGS) entry which is preliminary data.</text>
</comment>
<gene>
    <name evidence="2" type="ORF">A2625_03120</name>
</gene>
<dbReference type="EMBL" id="METM01000007">
    <property type="protein sequence ID" value="OGB90521.1"/>
    <property type="molecule type" value="Genomic_DNA"/>
</dbReference>
<dbReference type="AlphaFoldDB" id="A0A1F4Q3J4"/>
<dbReference type="Proteomes" id="UP000178724">
    <property type="component" value="Unassembled WGS sequence"/>
</dbReference>
<proteinExistence type="predicted"/>
<reference evidence="2 3" key="1">
    <citation type="journal article" date="2016" name="Nat. Commun.">
        <title>Thousands of microbial genomes shed light on interconnected biogeochemical processes in an aquifer system.</title>
        <authorList>
            <person name="Anantharaman K."/>
            <person name="Brown C.T."/>
            <person name="Hug L.A."/>
            <person name="Sharon I."/>
            <person name="Castelle C.J."/>
            <person name="Probst A.J."/>
            <person name="Thomas B.C."/>
            <person name="Singh A."/>
            <person name="Wilkins M.J."/>
            <person name="Karaoz U."/>
            <person name="Brodie E.L."/>
            <person name="Williams K.H."/>
            <person name="Hubbard S.S."/>
            <person name="Banfield J.F."/>
        </authorList>
    </citation>
    <scope>NUCLEOTIDE SEQUENCE [LARGE SCALE GENOMIC DNA]</scope>
</reference>
<keyword evidence="1" id="KW-0472">Membrane</keyword>
<keyword evidence="1" id="KW-1133">Transmembrane helix</keyword>
<protein>
    <submittedName>
        <fullName evidence="2">Uncharacterized protein</fullName>
    </submittedName>
</protein>
<feature type="transmembrane region" description="Helical" evidence="1">
    <location>
        <begin position="193"/>
        <end position="211"/>
    </location>
</feature>